<dbReference type="EMBL" id="KN818230">
    <property type="protein sequence ID" value="KIL67788.1"/>
    <property type="molecule type" value="Genomic_DNA"/>
</dbReference>
<sequence length="666" mass="74782">MTLCTLVTNYMSAALVNTFTQPLTSSLPPIPAIPSESIAKSQNSVERKNILSSILVGLSASPTRSKLEKCTNILASFDQEVQFSGSSKDGEEEALKHAVTLRLFVALYGDALETFLVQAMQSELEAEWWRDLERSHSSLLMYLIQTLPLRISNLVQTVLRALRVHQLPIRLSAFSPSSIRQLFPSHTAFQPDAIITALFPHSQHRSSALLLPCYHIKEANSLASSISGMILNYLRFAVSSISLPVELVRQECEYKRRELEKIRDQRAEMLGHLALLRNGLIRHLNPQPTDLQLLTTLLAETIFSDDSDETMAMQSLDSETELSESEPLPILVSISSSLATCRKAHEELLVKCNLRRPSAFVRFWPKLFLLPPLCIYTIRYAYASRATIVQVIRDVRETVVGFFRGWLVEPIKDVLRTVRAGGDDGIIVRREAVDADMNSLERMVLSLAKDELHYDSEMLRELSQKIKVGDLTPVLRIYEEDIKRPIKSALLGSLLRTVLVQVQKAKVDIDQTLTGIDRLLKSQELTFAFVGVAPAFAITYLVGGSIFSLYSGGRWRGKYGGISKRAAVFTTLRRIERLLVSQPKTSLSSTGITPLTSGLLLLAMAYLRNYAETYLPPRSRIREGFLEDVLDLEDPNLGRQDKLHVIERMWRCWSPALGWNTATINA</sequence>
<reference evidence="7 8" key="1">
    <citation type="submission" date="2014-04" db="EMBL/GenBank/DDBJ databases">
        <title>Evolutionary Origins and Diversification of the Mycorrhizal Mutualists.</title>
        <authorList>
            <consortium name="DOE Joint Genome Institute"/>
            <consortium name="Mycorrhizal Genomics Consortium"/>
            <person name="Kohler A."/>
            <person name="Kuo A."/>
            <person name="Nagy L.G."/>
            <person name="Floudas D."/>
            <person name="Copeland A."/>
            <person name="Barry K.W."/>
            <person name="Cichocki N."/>
            <person name="Veneault-Fourrey C."/>
            <person name="LaButti K."/>
            <person name="Lindquist E.A."/>
            <person name="Lipzen A."/>
            <person name="Lundell T."/>
            <person name="Morin E."/>
            <person name="Murat C."/>
            <person name="Riley R."/>
            <person name="Ohm R."/>
            <person name="Sun H."/>
            <person name="Tunlid A."/>
            <person name="Henrissat B."/>
            <person name="Grigoriev I.V."/>
            <person name="Hibbett D.S."/>
            <person name="Martin F."/>
        </authorList>
    </citation>
    <scope>NUCLEOTIDE SEQUENCE [LARGE SCALE GENOMIC DNA]</scope>
    <source>
        <strain evidence="7 8">Koide BX008</strain>
    </source>
</reference>
<keyword evidence="2 6" id="KW-0812">Transmembrane</keyword>
<dbReference type="AlphaFoldDB" id="A0A0C2XFX8"/>
<protein>
    <recommendedName>
        <fullName evidence="9">NCA2-domain-containing protein</fullName>
    </recommendedName>
</protein>
<evidence type="ECO:0008006" key="9">
    <source>
        <dbReference type="Google" id="ProtNLM"/>
    </source>
</evidence>
<dbReference type="STRING" id="946122.A0A0C2XFX8"/>
<evidence type="ECO:0000313" key="7">
    <source>
        <dbReference type="EMBL" id="KIL67788.1"/>
    </source>
</evidence>
<keyword evidence="5 6" id="KW-0472">Membrane</keyword>
<name>A0A0C2XFX8_AMAMK</name>
<gene>
    <name evidence="7" type="ORF">M378DRAFT_976965</name>
</gene>
<evidence type="ECO:0000256" key="5">
    <source>
        <dbReference type="ARBA" id="ARBA00023136"/>
    </source>
</evidence>
<dbReference type="PANTHER" id="PTHR28234">
    <property type="entry name" value="NUCLEAR CONTROL OF ATPASE PROTEIN 2"/>
    <property type="match status" value="1"/>
</dbReference>
<dbReference type="InParanoid" id="A0A0C2XFX8"/>
<evidence type="ECO:0000256" key="2">
    <source>
        <dbReference type="ARBA" id="ARBA00022692"/>
    </source>
</evidence>
<evidence type="ECO:0000256" key="1">
    <source>
        <dbReference type="ARBA" id="ARBA00004225"/>
    </source>
</evidence>
<feature type="transmembrane region" description="Helical" evidence="6">
    <location>
        <begin position="527"/>
        <end position="550"/>
    </location>
</feature>
<keyword evidence="3 6" id="KW-1133">Transmembrane helix</keyword>
<keyword evidence="8" id="KW-1185">Reference proteome</keyword>
<keyword evidence="4" id="KW-0496">Mitochondrion</keyword>
<proteinExistence type="predicted"/>
<dbReference type="PANTHER" id="PTHR28234:SF1">
    <property type="entry name" value="NUCLEAR CONTROL OF ATPASE PROTEIN 2"/>
    <property type="match status" value="1"/>
</dbReference>
<dbReference type="Pfam" id="PF08637">
    <property type="entry name" value="NCA2"/>
    <property type="match status" value="1"/>
</dbReference>
<dbReference type="Proteomes" id="UP000054549">
    <property type="component" value="Unassembled WGS sequence"/>
</dbReference>
<evidence type="ECO:0000256" key="3">
    <source>
        <dbReference type="ARBA" id="ARBA00022989"/>
    </source>
</evidence>
<organism evidence="7 8">
    <name type="scientific">Amanita muscaria (strain Koide BX008)</name>
    <dbReference type="NCBI Taxonomy" id="946122"/>
    <lineage>
        <taxon>Eukaryota</taxon>
        <taxon>Fungi</taxon>
        <taxon>Dikarya</taxon>
        <taxon>Basidiomycota</taxon>
        <taxon>Agaricomycotina</taxon>
        <taxon>Agaricomycetes</taxon>
        <taxon>Agaricomycetidae</taxon>
        <taxon>Agaricales</taxon>
        <taxon>Pluteineae</taxon>
        <taxon>Amanitaceae</taxon>
        <taxon>Amanita</taxon>
    </lineage>
</organism>
<dbReference type="InterPro" id="IPR013946">
    <property type="entry name" value="NCA2-like"/>
</dbReference>
<evidence type="ECO:0000313" key="8">
    <source>
        <dbReference type="Proteomes" id="UP000054549"/>
    </source>
</evidence>
<comment type="subcellular location">
    <subcellularLocation>
        <location evidence="1">Mitochondrion membrane</location>
        <topology evidence="1">Multi-pass membrane protein</topology>
    </subcellularLocation>
</comment>
<dbReference type="FunCoup" id="A0A0C2XFX8">
    <property type="interactions" value="41"/>
</dbReference>
<accession>A0A0C2XFX8</accession>
<dbReference type="OrthoDB" id="413313at2759"/>
<evidence type="ECO:0000256" key="6">
    <source>
        <dbReference type="SAM" id="Phobius"/>
    </source>
</evidence>
<evidence type="ECO:0000256" key="4">
    <source>
        <dbReference type="ARBA" id="ARBA00023128"/>
    </source>
</evidence>
<dbReference type="GO" id="GO:0005741">
    <property type="term" value="C:mitochondrial outer membrane"/>
    <property type="evidence" value="ECO:0007669"/>
    <property type="project" value="TreeGrafter"/>
</dbReference>
<dbReference type="HOGENOM" id="CLU_008227_3_0_1"/>